<dbReference type="InterPro" id="IPR014776">
    <property type="entry name" value="4pyrrole_Mease_sub2"/>
</dbReference>
<evidence type="ECO:0000256" key="3">
    <source>
        <dbReference type="ARBA" id="ARBA00022573"/>
    </source>
</evidence>
<dbReference type="InterPro" id="IPR014777">
    <property type="entry name" value="4pyrrole_Mease_sub1"/>
</dbReference>
<dbReference type="PANTHER" id="PTHR45790:SF4">
    <property type="entry name" value="COBALT-PRECORRIN-4 C(11)-METHYLTRANSFERASE"/>
    <property type="match status" value="1"/>
</dbReference>
<dbReference type="GO" id="GO:0009236">
    <property type="term" value="P:cobalamin biosynthetic process"/>
    <property type="evidence" value="ECO:0007669"/>
    <property type="project" value="UniProtKB-UniPathway"/>
</dbReference>
<dbReference type="SUPFAM" id="SSF53790">
    <property type="entry name" value="Tetrapyrrole methylase"/>
    <property type="match status" value="1"/>
</dbReference>
<dbReference type="InterPro" id="IPR003043">
    <property type="entry name" value="Uropor_MeTrfase_CS"/>
</dbReference>
<dbReference type="OrthoDB" id="9815856at2"/>
<evidence type="ECO:0000256" key="8">
    <source>
        <dbReference type="SAM" id="MobiDB-lite"/>
    </source>
</evidence>
<dbReference type="PANTHER" id="PTHR45790">
    <property type="entry name" value="SIROHEME SYNTHASE-RELATED"/>
    <property type="match status" value="1"/>
</dbReference>
<evidence type="ECO:0000313" key="11">
    <source>
        <dbReference type="EMBL" id="SHL33038.1"/>
    </source>
</evidence>
<dbReference type="Gene3D" id="3.40.1010.10">
    <property type="entry name" value="Cobalt-precorrin-4 Transmethylase, Domain 1"/>
    <property type="match status" value="1"/>
</dbReference>
<evidence type="ECO:0000256" key="7">
    <source>
        <dbReference type="RuleBase" id="RU003960"/>
    </source>
</evidence>
<organism evidence="11 12">
    <name type="scientific">Halomonas cupida</name>
    <dbReference type="NCBI Taxonomy" id="44933"/>
    <lineage>
        <taxon>Bacteria</taxon>
        <taxon>Pseudomonadati</taxon>
        <taxon>Pseudomonadota</taxon>
        <taxon>Gammaproteobacteria</taxon>
        <taxon>Oceanospirillales</taxon>
        <taxon>Halomonadaceae</taxon>
        <taxon>Halomonas</taxon>
    </lineage>
</organism>
<dbReference type="EMBL" id="FRCA01000001">
    <property type="protein sequence ID" value="SHL33038.1"/>
    <property type="molecule type" value="Genomic_DNA"/>
</dbReference>
<protein>
    <submittedName>
        <fullName evidence="10">Precorrin-4 C(11)-methyltransferase</fullName>
    </submittedName>
    <submittedName>
        <fullName evidence="11">Precorrin-4/cobalt-precorrin-4 C11-methyltransferase</fullName>
    </submittedName>
</protein>
<dbReference type="Proteomes" id="UP000184123">
    <property type="component" value="Unassembled WGS sequence"/>
</dbReference>
<dbReference type="InterPro" id="IPR006362">
    <property type="entry name" value="Cbl_synth_CobM/CibF"/>
</dbReference>
<evidence type="ECO:0000313" key="13">
    <source>
        <dbReference type="Proteomes" id="UP000321726"/>
    </source>
</evidence>
<keyword evidence="13" id="KW-1185">Reference proteome</keyword>
<sequence length="275" mass="29217">MTVHFIGAGPGAPDLLTLRGRDLIARCPVCLYAGSLVPEQILEHCPPAAKVINTAPLSLDEIIEHIAAAHAAGQDVARLHSGDLSLWSAMGEQLRRLRDQDIPYAITPGVPSFAAAAATLGQELTLPGVAQSVVLTRTSGRASAMPDNETLANFARSGATLALHLSIHALGRVVEELVPFYGADCPVAIVWRASWPDERVIRARLSTVEAALEPAMNRTALILVGPVLAAEDFDESCLYALGYDRRFRPQSAASPFADTAPEMLQDDSAEPGKGQ</sequence>
<dbReference type="InterPro" id="IPR050161">
    <property type="entry name" value="Siro_Cobalamin_biosynth"/>
</dbReference>
<reference evidence="10 13" key="2">
    <citation type="submission" date="2019-07" db="EMBL/GenBank/DDBJ databases">
        <title>Whole genome shotgun sequence of Halomonas cupida NBRC 102219.</title>
        <authorList>
            <person name="Hosoyama A."/>
            <person name="Uohara A."/>
            <person name="Ohji S."/>
            <person name="Ichikawa N."/>
        </authorList>
    </citation>
    <scope>NUCLEOTIDE SEQUENCE [LARGE SCALE GENOMIC DNA]</scope>
    <source>
        <strain evidence="10 13">NBRC 102219</strain>
    </source>
</reference>
<evidence type="ECO:0000256" key="2">
    <source>
        <dbReference type="ARBA" id="ARBA00005879"/>
    </source>
</evidence>
<feature type="domain" description="Tetrapyrrole methylase" evidence="9">
    <location>
        <begin position="2"/>
        <end position="208"/>
    </location>
</feature>
<dbReference type="Gene3D" id="3.30.950.10">
    <property type="entry name" value="Methyltransferase, Cobalt-precorrin-4 Transmethylase, Domain 2"/>
    <property type="match status" value="1"/>
</dbReference>
<keyword evidence="5 7" id="KW-0808">Transferase</keyword>
<dbReference type="GO" id="GO:0032259">
    <property type="term" value="P:methylation"/>
    <property type="evidence" value="ECO:0007669"/>
    <property type="project" value="UniProtKB-KW"/>
</dbReference>
<dbReference type="PROSITE" id="PS00840">
    <property type="entry name" value="SUMT_2"/>
    <property type="match status" value="1"/>
</dbReference>
<keyword evidence="6" id="KW-0949">S-adenosyl-L-methionine</keyword>
<evidence type="ECO:0000313" key="12">
    <source>
        <dbReference type="Proteomes" id="UP000184123"/>
    </source>
</evidence>
<feature type="region of interest" description="Disordered" evidence="8">
    <location>
        <begin position="254"/>
        <end position="275"/>
    </location>
</feature>
<comment type="similarity">
    <text evidence="2 7">Belongs to the precorrin methyltransferase family.</text>
</comment>
<dbReference type="EMBL" id="BJXU01000019">
    <property type="protein sequence ID" value="GEN22673.1"/>
    <property type="molecule type" value="Genomic_DNA"/>
</dbReference>
<dbReference type="InterPro" id="IPR000878">
    <property type="entry name" value="4pyrrol_Mease"/>
</dbReference>
<comment type="pathway">
    <text evidence="1">Cofactor biosynthesis; adenosylcobalamin biosynthesis.</text>
</comment>
<dbReference type="STRING" id="44933.SAMN05660971_00219"/>
<dbReference type="AlphaFoldDB" id="A0A1M6ZR98"/>
<dbReference type="UniPathway" id="UPA00148"/>
<dbReference type="NCBIfam" id="TIGR01465">
    <property type="entry name" value="cobM_cbiF"/>
    <property type="match status" value="1"/>
</dbReference>
<reference evidence="11 12" key="1">
    <citation type="submission" date="2016-11" db="EMBL/GenBank/DDBJ databases">
        <authorList>
            <person name="Jaros S."/>
            <person name="Januszkiewicz K."/>
            <person name="Wedrychowicz H."/>
        </authorList>
    </citation>
    <scope>NUCLEOTIDE SEQUENCE [LARGE SCALE GENOMIC DNA]</scope>
    <source>
        <strain evidence="11 12">DSM 4740</strain>
    </source>
</reference>
<proteinExistence type="inferred from homology"/>
<accession>A0A1M6ZR98</accession>
<dbReference type="Proteomes" id="UP000321726">
    <property type="component" value="Unassembled WGS sequence"/>
</dbReference>
<evidence type="ECO:0000259" key="9">
    <source>
        <dbReference type="Pfam" id="PF00590"/>
    </source>
</evidence>
<evidence type="ECO:0000256" key="6">
    <source>
        <dbReference type="ARBA" id="ARBA00022691"/>
    </source>
</evidence>
<evidence type="ECO:0000256" key="5">
    <source>
        <dbReference type="ARBA" id="ARBA00022679"/>
    </source>
</evidence>
<evidence type="ECO:0000256" key="1">
    <source>
        <dbReference type="ARBA" id="ARBA00004953"/>
    </source>
</evidence>
<dbReference type="GO" id="GO:0046026">
    <property type="term" value="F:precorrin-4 C11-methyltransferase activity"/>
    <property type="evidence" value="ECO:0007669"/>
    <property type="project" value="InterPro"/>
</dbReference>
<dbReference type="Pfam" id="PF00590">
    <property type="entry name" value="TP_methylase"/>
    <property type="match status" value="1"/>
</dbReference>
<keyword evidence="4 7" id="KW-0489">Methyltransferase</keyword>
<name>A0A1M6ZR98_9GAMM</name>
<dbReference type="CDD" id="cd11641">
    <property type="entry name" value="Precorrin-4_C11-MT"/>
    <property type="match status" value="1"/>
</dbReference>
<dbReference type="RefSeq" id="WP_073433179.1">
    <property type="nucleotide sequence ID" value="NZ_BJXU01000019.1"/>
</dbReference>
<evidence type="ECO:0000313" key="10">
    <source>
        <dbReference type="EMBL" id="GEN22673.1"/>
    </source>
</evidence>
<evidence type="ECO:0000256" key="4">
    <source>
        <dbReference type="ARBA" id="ARBA00022603"/>
    </source>
</evidence>
<dbReference type="InterPro" id="IPR035996">
    <property type="entry name" value="4pyrrol_Methylase_sf"/>
</dbReference>
<gene>
    <name evidence="10" type="primary">cobM</name>
    <name evidence="10" type="ORF">HCU01_06220</name>
    <name evidence="11" type="ORF">SAMN05660971_00219</name>
</gene>
<keyword evidence="3" id="KW-0169">Cobalamin biosynthesis</keyword>
<dbReference type="PROSITE" id="PS00839">
    <property type="entry name" value="SUMT_1"/>
    <property type="match status" value="1"/>
</dbReference>